<dbReference type="AlphaFoldDB" id="A0A7C5QQK9"/>
<proteinExistence type="predicted"/>
<keyword evidence="4 6" id="KW-1133">Transmembrane helix</keyword>
<evidence type="ECO:0000313" key="7">
    <source>
        <dbReference type="EMBL" id="HHL43841.1"/>
    </source>
</evidence>
<dbReference type="PANTHER" id="PTHR12778">
    <property type="entry name" value="SOLUTE CARRIER FAMILY 33 ACETYL-COA TRANSPORTER -RELATED"/>
    <property type="match status" value="1"/>
</dbReference>
<keyword evidence="2" id="KW-0813">Transport</keyword>
<sequence length="99" mass="11460">MSNTHDQPHKSLKQSFLSYLQFKMLAMLALGFASGLPFMMCFSKLSRWLADAGVDKSTIGFFYWIGLTYAFKFLWAPVVDRAPIPVLTKWLGQRRSWMM</sequence>
<comment type="subcellular location">
    <subcellularLocation>
        <location evidence="1">Membrane</location>
        <topology evidence="1">Multi-pass membrane protein</topology>
    </subcellularLocation>
</comment>
<comment type="caution">
    <text evidence="7">The sequence shown here is derived from an EMBL/GenBank/DDBJ whole genome shotgun (WGS) entry which is preliminary data.</text>
</comment>
<keyword evidence="5 6" id="KW-0472">Membrane</keyword>
<dbReference type="Proteomes" id="UP000885830">
    <property type="component" value="Unassembled WGS sequence"/>
</dbReference>
<feature type="non-terminal residue" evidence="7">
    <location>
        <position position="99"/>
    </location>
</feature>
<organism evidence="7">
    <name type="scientific">Hellea balneolensis</name>
    <dbReference type="NCBI Taxonomy" id="287478"/>
    <lineage>
        <taxon>Bacteria</taxon>
        <taxon>Pseudomonadati</taxon>
        <taxon>Pseudomonadota</taxon>
        <taxon>Alphaproteobacteria</taxon>
        <taxon>Maricaulales</taxon>
        <taxon>Robiginitomaculaceae</taxon>
        <taxon>Hellea</taxon>
    </lineage>
</organism>
<evidence type="ECO:0000256" key="5">
    <source>
        <dbReference type="ARBA" id="ARBA00023136"/>
    </source>
</evidence>
<evidence type="ECO:0000256" key="1">
    <source>
        <dbReference type="ARBA" id="ARBA00004141"/>
    </source>
</evidence>
<name>A0A7C5QQK9_9PROT</name>
<feature type="transmembrane region" description="Helical" evidence="6">
    <location>
        <begin position="61"/>
        <end position="78"/>
    </location>
</feature>
<dbReference type="GO" id="GO:0008521">
    <property type="term" value="F:acetyl-CoA transmembrane transporter activity"/>
    <property type="evidence" value="ECO:0007669"/>
    <property type="project" value="InterPro"/>
</dbReference>
<gene>
    <name evidence="7" type="ORF">ENJ42_09495</name>
</gene>
<dbReference type="GO" id="GO:0035348">
    <property type="term" value="P:acetyl-CoA transmembrane transport"/>
    <property type="evidence" value="ECO:0007669"/>
    <property type="project" value="InterPro"/>
</dbReference>
<dbReference type="InterPro" id="IPR004752">
    <property type="entry name" value="AmpG_permease/AT-1"/>
</dbReference>
<dbReference type="GO" id="GO:0016020">
    <property type="term" value="C:membrane"/>
    <property type="evidence" value="ECO:0007669"/>
    <property type="project" value="UniProtKB-SubCell"/>
</dbReference>
<accession>A0A7C5QQK9</accession>
<keyword evidence="3 6" id="KW-0812">Transmembrane</keyword>
<feature type="transmembrane region" description="Helical" evidence="6">
    <location>
        <begin position="20"/>
        <end position="40"/>
    </location>
</feature>
<protein>
    <submittedName>
        <fullName evidence="7">MFS transporter</fullName>
    </submittedName>
</protein>
<dbReference type="PANTHER" id="PTHR12778:SF10">
    <property type="entry name" value="MAJOR FACILITATOR SUPERFAMILY DOMAIN-CONTAINING PROTEIN 3"/>
    <property type="match status" value="1"/>
</dbReference>
<dbReference type="InterPro" id="IPR024371">
    <property type="entry name" value="AcetylCoA_trans_1-like"/>
</dbReference>
<dbReference type="Pfam" id="PF13000">
    <property type="entry name" value="Acatn"/>
    <property type="match status" value="1"/>
</dbReference>
<evidence type="ECO:0000256" key="6">
    <source>
        <dbReference type="SAM" id="Phobius"/>
    </source>
</evidence>
<reference evidence="7" key="1">
    <citation type="journal article" date="2020" name="mSystems">
        <title>Genome- and Community-Level Interaction Insights into Carbon Utilization and Element Cycling Functions of Hydrothermarchaeota in Hydrothermal Sediment.</title>
        <authorList>
            <person name="Zhou Z."/>
            <person name="Liu Y."/>
            <person name="Xu W."/>
            <person name="Pan J."/>
            <person name="Luo Z.H."/>
            <person name="Li M."/>
        </authorList>
    </citation>
    <scope>NUCLEOTIDE SEQUENCE [LARGE SCALE GENOMIC DNA]</scope>
    <source>
        <strain evidence="7">HyVt-485</strain>
    </source>
</reference>
<evidence type="ECO:0000256" key="2">
    <source>
        <dbReference type="ARBA" id="ARBA00022448"/>
    </source>
</evidence>
<evidence type="ECO:0000256" key="4">
    <source>
        <dbReference type="ARBA" id="ARBA00022989"/>
    </source>
</evidence>
<evidence type="ECO:0000256" key="3">
    <source>
        <dbReference type="ARBA" id="ARBA00022692"/>
    </source>
</evidence>
<dbReference type="EMBL" id="DRMJ01000496">
    <property type="protein sequence ID" value="HHL43841.1"/>
    <property type="molecule type" value="Genomic_DNA"/>
</dbReference>